<dbReference type="Gene3D" id="3.40.50.1820">
    <property type="entry name" value="alpha/beta hydrolase"/>
    <property type="match status" value="1"/>
</dbReference>
<organism evidence="2">
    <name type="scientific">hydrothermal vent metagenome</name>
    <dbReference type="NCBI Taxonomy" id="652676"/>
    <lineage>
        <taxon>unclassified sequences</taxon>
        <taxon>metagenomes</taxon>
        <taxon>ecological metagenomes</taxon>
    </lineage>
</organism>
<evidence type="ECO:0000313" key="2">
    <source>
        <dbReference type="EMBL" id="VAW59160.1"/>
    </source>
</evidence>
<dbReference type="Pfam" id="PF01738">
    <property type="entry name" value="DLH"/>
    <property type="match status" value="1"/>
</dbReference>
<dbReference type="GO" id="GO:0016787">
    <property type="term" value="F:hydrolase activity"/>
    <property type="evidence" value="ECO:0007669"/>
    <property type="project" value="UniProtKB-KW"/>
</dbReference>
<feature type="domain" description="Dienelactone hydrolase" evidence="1">
    <location>
        <begin position="49"/>
        <end position="257"/>
    </location>
</feature>
<dbReference type="SUPFAM" id="SSF53474">
    <property type="entry name" value="alpha/beta-Hydrolases"/>
    <property type="match status" value="1"/>
</dbReference>
<dbReference type="PANTHER" id="PTHR22946">
    <property type="entry name" value="DIENELACTONE HYDROLASE DOMAIN-CONTAINING PROTEIN-RELATED"/>
    <property type="match status" value="1"/>
</dbReference>
<dbReference type="PANTHER" id="PTHR22946:SF0">
    <property type="entry name" value="DIENELACTONE HYDROLASE DOMAIN-CONTAINING PROTEIN"/>
    <property type="match status" value="1"/>
</dbReference>
<name>A0A3B0X339_9ZZZZ</name>
<keyword evidence="2" id="KW-0378">Hydrolase</keyword>
<proteinExistence type="predicted"/>
<gene>
    <name evidence="2" type="ORF">MNBD_GAMMA11-15</name>
</gene>
<sequence>MKKIILPVLFNLLIVSVVQAKVITTEVKYSEADQEFTSFISYDDSIKGKRPGILVVHEWWGLSSYEKHRAEMLAKLGYVAIAVDMYGSGKLTDKPDQAKAWMQAVTTDIEWWRERAMMGIEQLEKHKLVDKNKLAAIGYCFGGGTVIQLAYGGADLKGIVSFHGALPIADKENFGKIKAKMLMAHGNADPFIRRESLTKFQDTLDKAKANWNMITYGNARHSFTNPESDSHAMDALKYDKYADEHSWKAMQVFLDEIFEQ</sequence>
<accession>A0A3B0X339</accession>
<protein>
    <submittedName>
        <fullName evidence="2">Dienelactone hydrolase family protein</fullName>
    </submittedName>
</protein>
<dbReference type="AlphaFoldDB" id="A0A3B0X339"/>
<reference evidence="2" key="1">
    <citation type="submission" date="2018-06" db="EMBL/GenBank/DDBJ databases">
        <authorList>
            <person name="Zhirakovskaya E."/>
        </authorList>
    </citation>
    <scope>NUCLEOTIDE SEQUENCE</scope>
</reference>
<dbReference type="EMBL" id="UOFG01000068">
    <property type="protein sequence ID" value="VAW59160.1"/>
    <property type="molecule type" value="Genomic_DNA"/>
</dbReference>
<dbReference type="InterPro" id="IPR002925">
    <property type="entry name" value="Dienelactn_hydro"/>
</dbReference>
<dbReference type="InterPro" id="IPR050261">
    <property type="entry name" value="FrsA_esterase"/>
</dbReference>
<evidence type="ECO:0000259" key="1">
    <source>
        <dbReference type="Pfam" id="PF01738"/>
    </source>
</evidence>
<dbReference type="InterPro" id="IPR029058">
    <property type="entry name" value="AB_hydrolase_fold"/>
</dbReference>